<accession>A0A0E9QV70</accession>
<reference evidence="1" key="2">
    <citation type="journal article" date="2015" name="Fish Shellfish Immunol.">
        <title>Early steps in the European eel (Anguilla anguilla)-Vibrio vulnificus interaction in the gills: Role of the RtxA13 toxin.</title>
        <authorList>
            <person name="Callol A."/>
            <person name="Pajuelo D."/>
            <person name="Ebbesson L."/>
            <person name="Teles M."/>
            <person name="MacKenzie S."/>
            <person name="Amaro C."/>
        </authorList>
    </citation>
    <scope>NUCLEOTIDE SEQUENCE</scope>
</reference>
<dbReference type="AlphaFoldDB" id="A0A0E9QV70"/>
<name>A0A0E9QV70_ANGAN</name>
<sequence length="37" mass="4390">MPTLQLHFLPFIKDSFFAGTIRHDPKGPNTMQRNYNR</sequence>
<reference evidence="1" key="1">
    <citation type="submission" date="2014-11" db="EMBL/GenBank/DDBJ databases">
        <authorList>
            <person name="Amaro Gonzalez C."/>
        </authorList>
    </citation>
    <scope>NUCLEOTIDE SEQUENCE</scope>
</reference>
<proteinExistence type="predicted"/>
<protein>
    <submittedName>
        <fullName evidence="1">Uncharacterized protein</fullName>
    </submittedName>
</protein>
<evidence type="ECO:0000313" key="1">
    <source>
        <dbReference type="EMBL" id="JAH20846.1"/>
    </source>
</evidence>
<organism evidence="1">
    <name type="scientific">Anguilla anguilla</name>
    <name type="common">European freshwater eel</name>
    <name type="synonym">Muraena anguilla</name>
    <dbReference type="NCBI Taxonomy" id="7936"/>
    <lineage>
        <taxon>Eukaryota</taxon>
        <taxon>Metazoa</taxon>
        <taxon>Chordata</taxon>
        <taxon>Craniata</taxon>
        <taxon>Vertebrata</taxon>
        <taxon>Euteleostomi</taxon>
        <taxon>Actinopterygii</taxon>
        <taxon>Neopterygii</taxon>
        <taxon>Teleostei</taxon>
        <taxon>Anguilliformes</taxon>
        <taxon>Anguillidae</taxon>
        <taxon>Anguilla</taxon>
    </lineage>
</organism>
<dbReference type="EMBL" id="GBXM01087731">
    <property type="protein sequence ID" value="JAH20846.1"/>
    <property type="molecule type" value="Transcribed_RNA"/>
</dbReference>